<organism evidence="1 2">
    <name type="scientific">Gordoniibacillus kamchatkensis</name>
    <dbReference type="NCBI Taxonomy" id="1590651"/>
    <lineage>
        <taxon>Bacteria</taxon>
        <taxon>Bacillati</taxon>
        <taxon>Bacillota</taxon>
        <taxon>Bacilli</taxon>
        <taxon>Bacillales</taxon>
        <taxon>Paenibacillaceae</taxon>
        <taxon>Gordoniibacillus</taxon>
    </lineage>
</organism>
<proteinExistence type="predicted"/>
<accession>A0ABR5AHU1</accession>
<comment type="caution">
    <text evidence="1">The sequence shown here is derived from an EMBL/GenBank/DDBJ whole genome shotgun (WGS) entry which is preliminary data.</text>
</comment>
<gene>
    <name evidence="1" type="ORF">SD70_12660</name>
</gene>
<sequence>MLLQFGYRIHIRVRVWGCGSGYFLDFRRMHLDDIVVVVMPLFNGAGPLDPCVFGKGFRIRKLLKNTVRRRIGTAVGDGEPSDYELIRLQIVLAVYEAAKFDFLATELLFKNIDRGEVSMKMSASRRGCFFCICQNKYRGYTCICKPRRFLFHSSGSS</sequence>
<evidence type="ECO:0000313" key="2">
    <source>
        <dbReference type="Proteomes" id="UP000031967"/>
    </source>
</evidence>
<evidence type="ECO:0000313" key="1">
    <source>
        <dbReference type="EMBL" id="KIL40586.1"/>
    </source>
</evidence>
<reference evidence="1 2" key="1">
    <citation type="submission" date="2014-12" db="EMBL/GenBank/DDBJ databases">
        <title>Draft genome sequence of Paenibacillus kamchatkensis strain B-2647.</title>
        <authorList>
            <person name="Karlyshev A.V."/>
            <person name="Kudryashova E.B."/>
        </authorList>
    </citation>
    <scope>NUCLEOTIDE SEQUENCE [LARGE SCALE GENOMIC DNA]</scope>
    <source>
        <strain evidence="1 2">VKM B-2647</strain>
    </source>
</reference>
<protein>
    <submittedName>
        <fullName evidence="1">Uncharacterized protein</fullName>
    </submittedName>
</protein>
<keyword evidence="2" id="KW-1185">Reference proteome</keyword>
<name>A0ABR5AHU1_9BACL</name>
<dbReference type="Proteomes" id="UP000031967">
    <property type="component" value="Unassembled WGS sequence"/>
</dbReference>
<dbReference type="EMBL" id="JXAK01000019">
    <property type="protein sequence ID" value="KIL40586.1"/>
    <property type="molecule type" value="Genomic_DNA"/>
</dbReference>